<dbReference type="PANTHER" id="PTHR46028:SF2">
    <property type="entry name" value="KYNURENINE 3-MONOOXYGENASE"/>
    <property type="match status" value="1"/>
</dbReference>
<evidence type="ECO:0000256" key="4">
    <source>
        <dbReference type="ARBA" id="ARBA00022857"/>
    </source>
</evidence>
<dbReference type="Gene3D" id="3.50.50.60">
    <property type="entry name" value="FAD/NAD(P)-binding domain"/>
    <property type="match status" value="1"/>
</dbReference>
<keyword evidence="6" id="KW-0503">Monooxygenase</keyword>
<dbReference type="Pfam" id="PF01494">
    <property type="entry name" value="FAD_binding_3"/>
    <property type="match status" value="1"/>
</dbReference>
<keyword evidence="4" id="KW-0521">NADP</keyword>
<evidence type="ECO:0000256" key="6">
    <source>
        <dbReference type="ARBA" id="ARBA00023033"/>
    </source>
</evidence>
<organism evidence="8 9">
    <name type="scientific">Nonomuraea insulae</name>
    <dbReference type="NCBI Taxonomy" id="1616787"/>
    <lineage>
        <taxon>Bacteria</taxon>
        <taxon>Bacillati</taxon>
        <taxon>Actinomycetota</taxon>
        <taxon>Actinomycetes</taxon>
        <taxon>Streptosporangiales</taxon>
        <taxon>Streptosporangiaceae</taxon>
        <taxon>Nonomuraea</taxon>
    </lineage>
</organism>
<protein>
    <submittedName>
        <fullName evidence="8">FAD-dependent oxidoreductase</fullName>
    </submittedName>
</protein>
<evidence type="ECO:0000313" key="9">
    <source>
        <dbReference type="Proteomes" id="UP001596058"/>
    </source>
</evidence>
<dbReference type="InterPro" id="IPR036188">
    <property type="entry name" value="FAD/NAD-bd_sf"/>
</dbReference>
<gene>
    <name evidence="8" type="ORF">ACFPZ3_15795</name>
</gene>
<sequence length="388" mass="42159">MANIAIIGGGPGGLTAAIALARRGIRSTVFERDAHPARMPRFNPDRSYPIDITGHGLRALRHIDAPAHFDAHLTRFRGIRFGSRVIDRWAEPGWIGSRGDIMRALMSLAEERHRDLIDFAFHSDIRALDVHAGEVAGQRFDLVIGADGAGSAVRTAMREQVEGFTVETSSIPNYGLILEFDRVGDRLDKHYLNGLAASPLVLAGVIADEDKPEGVRWLCVIGVNKPITFDSPAQATAWLRRHVPRALNLAGEQAIAEFSRRESVHLGQRLTCSHLHGGRAVLLGDAAVAFPPIGQGGNAALESAMVLDQCLASGPLDSAGARYEAAWKPEADALSWIGWQIRYQNRWAAVRAITATVFGAHVTSQAKSSTRSYADVRRAARRLGPLWA</sequence>
<evidence type="ECO:0000256" key="3">
    <source>
        <dbReference type="ARBA" id="ARBA00022827"/>
    </source>
</evidence>
<dbReference type="SUPFAM" id="SSF51905">
    <property type="entry name" value="FAD/NAD(P)-binding domain"/>
    <property type="match status" value="1"/>
</dbReference>
<keyword evidence="9" id="KW-1185">Reference proteome</keyword>
<evidence type="ECO:0000256" key="2">
    <source>
        <dbReference type="ARBA" id="ARBA00022630"/>
    </source>
</evidence>
<evidence type="ECO:0000256" key="1">
    <source>
        <dbReference type="ARBA" id="ARBA00001974"/>
    </source>
</evidence>
<dbReference type="RefSeq" id="WP_379514848.1">
    <property type="nucleotide sequence ID" value="NZ_JBHSPA010000020.1"/>
</dbReference>
<name>A0ABW1CL04_9ACTN</name>
<keyword evidence="2" id="KW-0285">Flavoprotein</keyword>
<dbReference type="EMBL" id="JBHSPA010000020">
    <property type="protein sequence ID" value="MFC5825325.1"/>
    <property type="molecule type" value="Genomic_DNA"/>
</dbReference>
<dbReference type="Pfam" id="PF13450">
    <property type="entry name" value="NAD_binding_8"/>
    <property type="match status" value="1"/>
</dbReference>
<reference evidence="9" key="1">
    <citation type="journal article" date="2019" name="Int. J. Syst. Evol. Microbiol.">
        <title>The Global Catalogue of Microorganisms (GCM) 10K type strain sequencing project: providing services to taxonomists for standard genome sequencing and annotation.</title>
        <authorList>
            <consortium name="The Broad Institute Genomics Platform"/>
            <consortium name="The Broad Institute Genome Sequencing Center for Infectious Disease"/>
            <person name="Wu L."/>
            <person name="Ma J."/>
        </authorList>
    </citation>
    <scope>NUCLEOTIDE SEQUENCE [LARGE SCALE GENOMIC DNA]</scope>
    <source>
        <strain evidence="9">CCUG 53903</strain>
    </source>
</reference>
<dbReference type="PRINTS" id="PR00420">
    <property type="entry name" value="RNGMNOXGNASE"/>
</dbReference>
<evidence type="ECO:0000313" key="8">
    <source>
        <dbReference type="EMBL" id="MFC5825325.1"/>
    </source>
</evidence>
<feature type="domain" description="FAD-binding" evidence="7">
    <location>
        <begin position="139"/>
        <end position="313"/>
    </location>
</feature>
<dbReference type="PANTHER" id="PTHR46028">
    <property type="entry name" value="KYNURENINE 3-MONOOXYGENASE"/>
    <property type="match status" value="1"/>
</dbReference>
<keyword evidence="3" id="KW-0274">FAD</keyword>
<dbReference type="InterPro" id="IPR002938">
    <property type="entry name" value="FAD-bd"/>
</dbReference>
<keyword evidence="5" id="KW-0560">Oxidoreductase</keyword>
<comment type="cofactor">
    <cofactor evidence="1">
        <name>FAD</name>
        <dbReference type="ChEBI" id="CHEBI:57692"/>
    </cofactor>
</comment>
<comment type="caution">
    <text evidence="8">The sequence shown here is derived from an EMBL/GenBank/DDBJ whole genome shotgun (WGS) entry which is preliminary data.</text>
</comment>
<proteinExistence type="predicted"/>
<accession>A0ABW1CL04</accession>
<evidence type="ECO:0000256" key="5">
    <source>
        <dbReference type="ARBA" id="ARBA00023002"/>
    </source>
</evidence>
<dbReference type="Proteomes" id="UP001596058">
    <property type="component" value="Unassembled WGS sequence"/>
</dbReference>
<evidence type="ECO:0000259" key="7">
    <source>
        <dbReference type="Pfam" id="PF01494"/>
    </source>
</evidence>